<dbReference type="SMART" id="SM00729">
    <property type="entry name" value="Elp3"/>
    <property type="match status" value="1"/>
</dbReference>
<dbReference type="InterPro" id="IPR006638">
    <property type="entry name" value="Elp3/MiaA/NifB-like_rSAM"/>
</dbReference>
<comment type="cofactor">
    <cofactor evidence="1">
        <name>[4Fe-4S] cluster</name>
        <dbReference type="ChEBI" id="CHEBI:49883"/>
    </cofactor>
</comment>
<dbReference type="SUPFAM" id="SSF102114">
    <property type="entry name" value="Radical SAM enzymes"/>
    <property type="match status" value="1"/>
</dbReference>
<dbReference type="InterPro" id="IPR013785">
    <property type="entry name" value="Aldolase_TIM"/>
</dbReference>
<evidence type="ECO:0000256" key="3">
    <source>
        <dbReference type="ARBA" id="ARBA00022723"/>
    </source>
</evidence>
<dbReference type="PANTHER" id="PTHR43409:SF16">
    <property type="entry name" value="SLR0320 PROTEIN"/>
    <property type="match status" value="1"/>
</dbReference>
<evidence type="ECO:0000313" key="7">
    <source>
        <dbReference type="EMBL" id="MBB3173851.1"/>
    </source>
</evidence>
<dbReference type="SFLD" id="SFLDG01082">
    <property type="entry name" value="B12-binding_domain_containing"/>
    <property type="match status" value="1"/>
</dbReference>
<dbReference type="CDD" id="cd01335">
    <property type="entry name" value="Radical_SAM"/>
    <property type="match status" value="1"/>
</dbReference>
<dbReference type="GO" id="GO:0005829">
    <property type="term" value="C:cytosol"/>
    <property type="evidence" value="ECO:0007669"/>
    <property type="project" value="TreeGrafter"/>
</dbReference>
<dbReference type="EMBL" id="JACHXV010000005">
    <property type="protein sequence ID" value="MBB3173851.1"/>
    <property type="molecule type" value="Genomic_DNA"/>
</dbReference>
<dbReference type="GO" id="GO:0051539">
    <property type="term" value="F:4 iron, 4 sulfur cluster binding"/>
    <property type="evidence" value="ECO:0007669"/>
    <property type="project" value="UniProtKB-KW"/>
</dbReference>
<sequence>MKTLFLQPPSFDGFDGGAGSRYQAKREIKSFWYPTWLAQPAALVKDSVLIDAPPARLGMEPVIKAAKDSDLVVMHTSTPSFASDVKVAQALKDAKPSLKIGLVGAKVAVQPNESLERAPVIDFVARNEFDFTIKEIADGRDFKDVDGISFRDANGTIVHNRERAMIENMDSLPFVTPVYHRNLRIEDYFIGYLMHPYISIYTGRGCKSRCTFCLWPQTVGGHRYRTRSPQHVAEEIRLAKTLFPQVREFFFDDDTFTDDLPRAEAIARELGKMGVTWSCNAKANVPRETLKVLRDNGLRLLLVGYESGNQQILHNIKKGMRIEVAKQFTKDCHDLGIKIHGTFILGLPGETKETIQETIRFATEINPHTLQVSLAAPYPGTFLHKQATENGWLDASNAELIDEHGIQIAPLHYPHLSHTEIFDSVETFYRKFYFRAPKIASIVNEMVRSPQMMKRRLREGVEFFHFLRERSAA</sequence>
<keyword evidence="5" id="KW-0411">Iron-sulfur</keyword>
<keyword evidence="4" id="KW-0408">Iron</keyword>
<dbReference type="GO" id="GO:0003824">
    <property type="term" value="F:catalytic activity"/>
    <property type="evidence" value="ECO:0007669"/>
    <property type="project" value="InterPro"/>
</dbReference>
<evidence type="ECO:0000256" key="5">
    <source>
        <dbReference type="ARBA" id="ARBA00023014"/>
    </source>
</evidence>
<dbReference type="InterPro" id="IPR007197">
    <property type="entry name" value="rSAM"/>
</dbReference>
<dbReference type="GO" id="GO:0046872">
    <property type="term" value="F:metal ion binding"/>
    <property type="evidence" value="ECO:0007669"/>
    <property type="project" value="UniProtKB-KW"/>
</dbReference>
<dbReference type="InterPro" id="IPR017834">
    <property type="entry name" value="Hopanoid_synth-assoc_rSAM_HpnJ"/>
</dbReference>
<evidence type="ECO:0000313" key="8">
    <source>
        <dbReference type="Proteomes" id="UP000557688"/>
    </source>
</evidence>
<evidence type="ECO:0000256" key="2">
    <source>
        <dbReference type="ARBA" id="ARBA00022691"/>
    </source>
</evidence>
<dbReference type="Gene3D" id="3.40.50.280">
    <property type="entry name" value="Cobalamin-binding domain"/>
    <property type="match status" value="1"/>
</dbReference>
<dbReference type="SFLD" id="SFLDG01123">
    <property type="entry name" value="methyltransferase_(Class_B)"/>
    <property type="match status" value="1"/>
</dbReference>
<keyword evidence="3" id="KW-0479">Metal-binding</keyword>
<keyword evidence="8" id="KW-1185">Reference proteome</keyword>
<keyword evidence="2" id="KW-0949">S-adenosyl-L-methionine</keyword>
<dbReference type="InterPro" id="IPR034466">
    <property type="entry name" value="Methyltransferase_Class_B"/>
</dbReference>
<dbReference type="NCBIfam" id="TIGR03471">
    <property type="entry name" value="HpnJ"/>
    <property type="match status" value="1"/>
</dbReference>
<reference evidence="7 8" key="1">
    <citation type="submission" date="2020-08" db="EMBL/GenBank/DDBJ databases">
        <title>Genomic Encyclopedia of Type Strains, Phase III (KMG-III): the genomes of soil and plant-associated and newly described type strains.</title>
        <authorList>
            <person name="Whitman W."/>
        </authorList>
    </citation>
    <scope>NUCLEOTIDE SEQUENCE [LARGE SCALE GENOMIC DNA]</scope>
    <source>
        <strain evidence="7 8">CECT 8088</strain>
    </source>
</reference>
<dbReference type="AlphaFoldDB" id="A0A839V2Y2"/>
<dbReference type="Pfam" id="PF04055">
    <property type="entry name" value="Radical_SAM"/>
    <property type="match status" value="1"/>
</dbReference>
<proteinExistence type="predicted"/>
<evidence type="ECO:0000256" key="4">
    <source>
        <dbReference type="ARBA" id="ARBA00023004"/>
    </source>
</evidence>
<dbReference type="InterPro" id="IPR051198">
    <property type="entry name" value="BchE-like"/>
</dbReference>
<protein>
    <submittedName>
        <fullName evidence="7">Hopanoid biosynthesis associated radical SAM protein HpnJ</fullName>
    </submittedName>
</protein>
<feature type="domain" description="Radical SAM core" evidence="6">
    <location>
        <begin position="192"/>
        <end position="411"/>
    </location>
</feature>
<evidence type="ECO:0000256" key="1">
    <source>
        <dbReference type="ARBA" id="ARBA00001966"/>
    </source>
</evidence>
<name>A0A839V2Y2_9PROT</name>
<gene>
    <name evidence="7" type="ORF">FHR90_001683</name>
</gene>
<dbReference type="InterPro" id="IPR058240">
    <property type="entry name" value="rSAM_sf"/>
</dbReference>
<dbReference type="PROSITE" id="PS51918">
    <property type="entry name" value="RADICAL_SAM"/>
    <property type="match status" value="1"/>
</dbReference>
<dbReference type="Gene3D" id="3.20.20.70">
    <property type="entry name" value="Aldolase class I"/>
    <property type="match status" value="1"/>
</dbReference>
<dbReference type="SFLD" id="SFLDF00404">
    <property type="entry name" value="hopanetetrol_cyclitol_ether_sy"/>
    <property type="match status" value="1"/>
</dbReference>
<evidence type="ECO:0000259" key="6">
    <source>
        <dbReference type="PROSITE" id="PS51918"/>
    </source>
</evidence>
<dbReference type="PANTHER" id="PTHR43409">
    <property type="entry name" value="ANAEROBIC MAGNESIUM-PROTOPORPHYRIN IX MONOMETHYL ESTER CYCLASE-RELATED"/>
    <property type="match status" value="1"/>
</dbReference>
<dbReference type="SFLD" id="SFLDS00029">
    <property type="entry name" value="Radical_SAM"/>
    <property type="match status" value="1"/>
</dbReference>
<organism evidence="7 8">
    <name type="scientific">Endobacter medicaginis</name>
    <dbReference type="NCBI Taxonomy" id="1181271"/>
    <lineage>
        <taxon>Bacteria</taxon>
        <taxon>Pseudomonadati</taxon>
        <taxon>Pseudomonadota</taxon>
        <taxon>Alphaproteobacteria</taxon>
        <taxon>Acetobacterales</taxon>
        <taxon>Acetobacteraceae</taxon>
        <taxon>Endobacter</taxon>
    </lineage>
</organism>
<comment type="caution">
    <text evidence="7">The sequence shown here is derived from an EMBL/GenBank/DDBJ whole genome shotgun (WGS) entry which is preliminary data.</text>
</comment>
<dbReference type="Proteomes" id="UP000557688">
    <property type="component" value="Unassembled WGS sequence"/>
</dbReference>
<accession>A0A839V2Y2</accession>